<comment type="caution">
    <text evidence="2">The sequence shown here is derived from an EMBL/GenBank/DDBJ whole genome shotgun (WGS) entry which is preliminary data.</text>
</comment>
<feature type="region of interest" description="Disordered" evidence="1">
    <location>
        <begin position="26"/>
        <end position="54"/>
    </location>
</feature>
<feature type="compositionally biased region" description="Acidic residues" evidence="1">
    <location>
        <begin position="43"/>
        <end position="54"/>
    </location>
</feature>
<evidence type="ECO:0000313" key="3">
    <source>
        <dbReference type="Proteomes" id="UP000772434"/>
    </source>
</evidence>
<dbReference type="EMBL" id="JADNRY010000163">
    <property type="protein sequence ID" value="KAF9062750.1"/>
    <property type="molecule type" value="Genomic_DNA"/>
</dbReference>
<name>A0A9P5PIM7_9AGAR</name>
<reference evidence="2" key="1">
    <citation type="submission" date="2020-11" db="EMBL/GenBank/DDBJ databases">
        <authorList>
            <consortium name="DOE Joint Genome Institute"/>
            <person name="Ahrendt S."/>
            <person name="Riley R."/>
            <person name="Andreopoulos W."/>
            <person name="Labutti K."/>
            <person name="Pangilinan J."/>
            <person name="Ruiz-Duenas F.J."/>
            <person name="Barrasa J.M."/>
            <person name="Sanchez-Garcia M."/>
            <person name="Camarero S."/>
            <person name="Miyauchi S."/>
            <person name="Serrano A."/>
            <person name="Linde D."/>
            <person name="Babiker R."/>
            <person name="Drula E."/>
            <person name="Ayuso-Fernandez I."/>
            <person name="Pacheco R."/>
            <person name="Padilla G."/>
            <person name="Ferreira P."/>
            <person name="Barriuso J."/>
            <person name="Kellner H."/>
            <person name="Castanera R."/>
            <person name="Alfaro M."/>
            <person name="Ramirez L."/>
            <person name="Pisabarro A.G."/>
            <person name="Kuo A."/>
            <person name="Tritt A."/>
            <person name="Lipzen A."/>
            <person name="He G."/>
            <person name="Yan M."/>
            <person name="Ng V."/>
            <person name="Cullen D."/>
            <person name="Martin F."/>
            <person name="Rosso M.-N."/>
            <person name="Henrissat B."/>
            <person name="Hibbett D."/>
            <person name="Martinez A.T."/>
            <person name="Grigoriev I.V."/>
        </authorList>
    </citation>
    <scope>NUCLEOTIDE SEQUENCE</scope>
    <source>
        <strain evidence="2">AH 40177</strain>
    </source>
</reference>
<evidence type="ECO:0000313" key="2">
    <source>
        <dbReference type="EMBL" id="KAF9062750.1"/>
    </source>
</evidence>
<protein>
    <submittedName>
        <fullName evidence="2">Uncharacterized protein</fullName>
    </submittedName>
</protein>
<organism evidence="2 3">
    <name type="scientific">Rhodocollybia butyracea</name>
    <dbReference type="NCBI Taxonomy" id="206335"/>
    <lineage>
        <taxon>Eukaryota</taxon>
        <taxon>Fungi</taxon>
        <taxon>Dikarya</taxon>
        <taxon>Basidiomycota</taxon>
        <taxon>Agaricomycotina</taxon>
        <taxon>Agaricomycetes</taxon>
        <taxon>Agaricomycetidae</taxon>
        <taxon>Agaricales</taxon>
        <taxon>Marasmiineae</taxon>
        <taxon>Omphalotaceae</taxon>
        <taxon>Rhodocollybia</taxon>
    </lineage>
</organism>
<evidence type="ECO:0000256" key="1">
    <source>
        <dbReference type="SAM" id="MobiDB-lite"/>
    </source>
</evidence>
<proteinExistence type="predicted"/>
<accession>A0A9P5PIM7</accession>
<dbReference type="AlphaFoldDB" id="A0A9P5PIM7"/>
<keyword evidence="3" id="KW-1185">Reference proteome</keyword>
<sequence>MECVYMDDCEGVAPSVIEKYYGMDEDDIEEKISDSNNSSDSDSGSDEGINDLTDNLEEIVATDIQSQVHHSPVPVPKHENPFTLDGQLDAFHACLKECLHQYSARGVWRRRGTKELQIPLPIEVWYPKAELWVQAMTVMTTILEMNDG</sequence>
<dbReference type="Proteomes" id="UP000772434">
    <property type="component" value="Unassembled WGS sequence"/>
</dbReference>
<gene>
    <name evidence="2" type="ORF">BDP27DRAFT_1427585</name>
</gene>
<dbReference type="OrthoDB" id="3353107at2759"/>